<accession>A0A6P1NIR8</accession>
<evidence type="ECO:0000256" key="3">
    <source>
        <dbReference type="SAM" id="SignalP"/>
    </source>
</evidence>
<reference evidence="4 5" key="1">
    <citation type="submission" date="2020-01" db="EMBL/GenBank/DDBJ databases">
        <title>Pseudarthrobacter psychrotolerans sp. nov., isolated from antarctic soil.</title>
        <authorList>
            <person name="Shin Y."/>
            <person name="Park W."/>
        </authorList>
    </citation>
    <scope>NUCLEOTIDE SEQUENCE [LARGE SCALE GENOMIC DNA]</scope>
    <source>
        <strain evidence="4 5">YJ56</strain>
    </source>
</reference>
<name>A0A6P1NIR8_9MICC</name>
<sequence>MLHPVKRPTGKRLAAAGGTAAAAALALTSGFLGAGPATAGGNHPATTTTPIKHVVVIFQENVSFDHYFATYPQAANTPGETLQGTATPAPSFTAASNTPKGINTLANAGLIAPNNPNSVQPSRLSPIQAVTCDQDHNYGAEQKAYNGGLMDRFVEFTSRDECGTNQYGRPGLTMDYYDGNTVAGIWNYAQNYAMSDNHFSTVFGPSTPGALNLVSGQTHGVKEFTAAGQPVTPAASDYTVRQPDATGVGTVINDPDPVYDDCSNNSHAKTNNLAGMTGTNIGDLLNDKGVSWGWFQGGFTPTSSATATAPASCLSTHTNAASAGVVDYSPHHQPFQYYASTANPHHVAPATDAEIGHSGQANHQYDLTAFNKVINTDNMPAVSFLKAGMYQDGHAAYSDPIDEQNFITNTVNQIQQSKNWENTAVVLAYDDSDGWYDHVAAKVKNASNTADDAAWCENAAASGVPMSGGYADRCGPGPRQPLVVISPYSKKNFVDHTQTDQASILRFIEDNWSTGQIGDSSADATAGSINAVFNFHHQRNDQVLLNEQNGTVASITGSGNDDGGNLP</sequence>
<dbReference type="KEGG" id="psey:GU243_13180"/>
<dbReference type="PANTHER" id="PTHR31956:SF1">
    <property type="entry name" value="NON-SPECIFIC PHOSPHOLIPASE C1"/>
    <property type="match status" value="1"/>
</dbReference>
<dbReference type="GO" id="GO:0042578">
    <property type="term" value="F:phosphoric ester hydrolase activity"/>
    <property type="evidence" value="ECO:0007669"/>
    <property type="project" value="UniProtKB-ARBA"/>
</dbReference>
<dbReference type="CDD" id="cd16013">
    <property type="entry name" value="AcpA"/>
    <property type="match status" value="1"/>
</dbReference>
<gene>
    <name evidence="4" type="ORF">GU243_13180</name>
</gene>
<proteinExistence type="predicted"/>
<dbReference type="EMBL" id="CP047898">
    <property type="protein sequence ID" value="QHK20525.1"/>
    <property type="molecule type" value="Genomic_DNA"/>
</dbReference>
<dbReference type="PANTHER" id="PTHR31956">
    <property type="entry name" value="NON-SPECIFIC PHOSPHOLIPASE C4-RELATED"/>
    <property type="match status" value="1"/>
</dbReference>
<evidence type="ECO:0000256" key="1">
    <source>
        <dbReference type="ARBA" id="ARBA00022801"/>
    </source>
</evidence>
<dbReference type="InterPro" id="IPR007312">
    <property type="entry name" value="Phosphoesterase"/>
</dbReference>
<protein>
    <submittedName>
        <fullName evidence="4">Phospholipase</fullName>
    </submittedName>
</protein>
<keyword evidence="1" id="KW-0378">Hydrolase</keyword>
<dbReference type="Proteomes" id="UP000464186">
    <property type="component" value="Chromosome"/>
</dbReference>
<dbReference type="InterPro" id="IPR017850">
    <property type="entry name" value="Alkaline_phosphatase_core_sf"/>
</dbReference>
<feature type="chain" id="PRO_5026902598" evidence="3">
    <location>
        <begin position="40"/>
        <end position="567"/>
    </location>
</feature>
<evidence type="ECO:0000313" key="4">
    <source>
        <dbReference type="EMBL" id="QHK20525.1"/>
    </source>
</evidence>
<dbReference type="Pfam" id="PF04185">
    <property type="entry name" value="Phosphoesterase"/>
    <property type="match status" value="1"/>
</dbReference>
<keyword evidence="2" id="KW-0843">Virulence</keyword>
<evidence type="ECO:0000256" key="2">
    <source>
        <dbReference type="ARBA" id="ARBA00023026"/>
    </source>
</evidence>
<organism evidence="4 5">
    <name type="scientific">Pseudarthrobacter psychrotolerans</name>
    <dbReference type="NCBI Taxonomy" id="2697569"/>
    <lineage>
        <taxon>Bacteria</taxon>
        <taxon>Bacillati</taxon>
        <taxon>Actinomycetota</taxon>
        <taxon>Actinomycetes</taxon>
        <taxon>Micrococcales</taxon>
        <taxon>Micrococcaceae</taxon>
        <taxon>Pseudarthrobacter</taxon>
    </lineage>
</organism>
<dbReference type="AlphaFoldDB" id="A0A6P1NIR8"/>
<keyword evidence="3" id="KW-0732">Signal</keyword>
<evidence type="ECO:0000313" key="5">
    <source>
        <dbReference type="Proteomes" id="UP000464186"/>
    </source>
</evidence>
<keyword evidence="5" id="KW-1185">Reference proteome</keyword>
<feature type="signal peptide" evidence="3">
    <location>
        <begin position="1"/>
        <end position="39"/>
    </location>
</feature>
<dbReference type="Gene3D" id="3.40.720.10">
    <property type="entry name" value="Alkaline Phosphatase, subunit A"/>
    <property type="match status" value="2"/>
</dbReference>